<dbReference type="AlphaFoldDB" id="R0LGY8"/>
<dbReference type="EMBL" id="KB743306">
    <property type="protein sequence ID" value="EOA99572.1"/>
    <property type="molecule type" value="Genomic_DNA"/>
</dbReference>
<evidence type="ECO:0000313" key="2">
    <source>
        <dbReference type="Proteomes" id="UP000296049"/>
    </source>
</evidence>
<reference evidence="2" key="1">
    <citation type="journal article" date="2013" name="Nat. Genet.">
        <title>The duck genome and transcriptome provide insight into an avian influenza virus reservoir species.</title>
        <authorList>
            <person name="Huang Y."/>
            <person name="Li Y."/>
            <person name="Burt D.W."/>
            <person name="Chen H."/>
            <person name="Zhang Y."/>
            <person name="Qian W."/>
            <person name="Kim H."/>
            <person name="Gan S."/>
            <person name="Zhao Y."/>
            <person name="Li J."/>
            <person name="Yi K."/>
            <person name="Feng H."/>
            <person name="Zhu P."/>
            <person name="Li B."/>
            <person name="Liu Q."/>
            <person name="Fairley S."/>
            <person name="Magor K.E."/>
            <person name="Du Z."/>
            <person name="Hu X."/>
            <person name="Goodman L."/>
            <person name="Tafer H."/>
            <person name="Vignal A."/>
            <person name="Lee T."/>
            <person name="Kim K.W."/>
            <person name="Sheng Z."/>
            <person name="An Y."/>
            <person name="Searle S."/>
            <person name="Herrero J."/>
            <person name="Groenen M.A."/>
            <person name="Crooijmans R.P."/>
            <person name="Faraut T."/>
            <person name="Cai Q."/>
            <person name="Webster R.G."/>
            <person name="Aldridge J.R."/>
            <person name="Warren W.C."/>
            <person name="Bartschat S."/>
            <person name="Kehr S."/>
            <person name="Marz M."/>
            <person name="Stadler P.F."/>
            <person name="Smith J."/>
            <person name="Kraus R.H."/>
            <person name="Zhao Y."/>
            <person name="Ren L."/>
            <person name="Fei J."/>
            <person name="Morisson M."/>
            <person name="Kaiser P."/>
            <person name="Griffin D.K."/>
            <person name="Rao M."/>
            <person name="Pitel F."/>
            <person name="Wang J."/>
            <person name="Li N."/>
        </authorList>
    </citation>
    <scope>NUCLEOTIDE SEQUENCE [LARGE SCALE GENOMIC DNA]</scope>
</reference>
<organism evidence="1 2">
    <name type="scientific">Anas platyrhynchos</name>
    <name type="common">Mallard</name>
    <name type="synonym">Anas boschas</name>
    <dbReference type="NCBI Taxonomy" id="8839"/>
    <lineage>
        <taxon>Eukaryota</taxon>
        <taxon>Metazoa</taxon>
        <taxon>Chordata</taxon>
        <taxon>Craniata</taxon>
        <taxon>Vertebrata</taxon>
        <taxon>Euteleostomi</taxon>
        <taxon>Archelosauria</taxon>
        <taxon>Archosauria</taxon>
        <taxon>Dinosauria</taxon>
        <taxon>Saurischia</taxon>
        <taxon>Theropoda</taxon>
        <taxon>Coelurosauria</taxon>
        <taxon>Aves</taxon>
        <taxon>Neognathae</taxon>
        <taxon>Galloanserae</taxon>
        <taxon>Anseriformes</taxon>
        <taxon>Anatidae</taxon>
        <taxon>Anatinae</taxon>
        <taxon>Anas</taxon>
    </lineage>
</organism>
<evidence type="ECO:0000313" key="1">
    <source>
        <dbReference type="EMBL" id="EOA99572.1"/>
    </source>
</evidence>
<keyword evidence="2" id="KW-1185">Reference proteome</keyword>
<sequence length="312" mass="34877">MTSEMSDNEADPSDFLSLNYFSTKDVVTNKINEGECTWLQYCMGMQNCCSLTGTGEIPWVQSPVAIGSSKRIIDIDMIVFLWKLRETEDCHKLAAMTAEICTEQALSDLRCVTLIRFKVLRLIHSSSCPVMNDTVFTMSQNKLYSVLISEKVTSKFISYSKYITVLHKDVHTAHICNLSLSYDEEYNLITPDVLHSSTRLEQENNIYIQSLLWTGKLAGAGPQTDVHRYQIDQGKNNGVNSSMGLTLFLKVNNDIPEHKSSKDSKSIELCELKEVASLAEQDSVAAVTEKEIPDLADTGKKLELLVTESAIP</sequence>
<gene>
    <name evidence="1" type="ORF">Anapl_19122</name>
</gene>
<name>R0LGY8_ANAPL</name>
<dbReference type="Proteomes" id="UP000296049">
    <property type="component" value="Unassembled WGS sequence"/>
</dbReference>
<accession>R0LGY8</accession>
<protein>
    <submittedName>
        <fullName evidence="1">Uncharacterized protein</fullName>
    </submittedName>
</protein>
<proteinExistence type="predicted"/>